<comment type="subcellular location">
    <subcellularLocation>
        <location evidence="1">Nucleus</location>
    </subcellularLocation>
</comment>
<dbReference type="Gene3D" id="1.10.1240.40">
    <property type="entry name" value="ENT domain"/>
    <property type="match status" value="1"/>
</dbReference>
<evidence type="ECO:0000256" key="1">
    <source>
        <dbReference type="ARBA" id="ARBA00004123"/>
    </source>
</evidence>
<evidence type="ECO:0000313" key="4">
    <source>
        <dbReference type="EMBL" id="OAY69282.1"/>
    </source>
</evidence>
<dbReference type="STRING" id="4615.A0A199UWU0"/>
<dbReference type="InterPro" id="IPR005491">
    <property type="entry name" value="ENT_dom"/>
</dbReference>
<evidence type="ECO:0000256" key="2">
    <source>
        <dbReference type="ARBA" id="ARBA00023242"/>
    </source>
</evidence>
<dbReference type="Pfam" id="PF05641">
    <property type="entry name" value="Agenet"/>
    <property type="match status" value="1"/>
</dbReference>
<dbReference type="InterPro" id="IPR014002">
    <property type="entry name" value="Agenet_dom_plant"/>
</dbReference>
<name>A0A199UWU0_ANACO</name>
<comment type="caution">
    <text evidence="4">The sequence shown here is derived from an EMBL/GenBank/DDBJ whole genome shotgun (WGS) entry which is preliminary data.</text>
</comment>
<dbReference type="SUPFAM" id="SSF158639">
    <property type="entry name" value="ENT-like"/>
    <property type="match status" value="1"/>
</dbReference>
<dbReference type="GO" id="GO:0005634">
    <property type="term" value="C:nucleus"/>
    <property type="evidence" value="ECO:0007669"/>
    <property type="project" value="UniProtKB-SubCell"/>
</dbReference>
<accession>A0A199UWU0</accession>
<evidence type="ECO:0000313" key="5">
    <source>
        <dbReference type="Proteomes" id="UP000092600"/>
    </source>
</evidence>
<dbReference type="SMART" id="SM01191">
    <property type="entry name" value="ENT"/>
    <property type="match status" value="1"/>
</dbReference>
<dbReference type="AlphaFoldDB" id="A0A199UWU0"/>
<dbReference type="PANTHER" id="PTHR31917:SF59">
    <property type="entry name" value="ENT DOMAIN-CONTAINING PROTEIN"/>
    <property type="match status" value="1"/>
</dbReference>
<dbReference type="SMART" id="SM00743">
    <property type="entry name" value="Agenet"/>
    <property type="match status" value="2"/>
</dbReference>
<dbReference type="Gene3D" id="2.30.30.140">
    <property type="match status" value="1"/>
</dbReference>
<dbReference type="Pfam" id="PF03735">
    <property type="entry name" value="ENT"/>
    <property type="match status" value="1"/>
</dbReference>
<dbReference type="Proteomes" id="UP000092600">
    <property type="component" value="Unassembled WGS sequence"/>
</dbReference>
<dbReference type="PROSITE" id="PS51138">
    <property type="entry name" value="ENT"/>
    <property type="match status" value="1"/>
</dbReference>
<sequence length="335" mass="38163">MKFKERDRVEVLRKNMEVHGSWFPATISSVHGNGYAVKYEQFFAAEGEPVVEKVCREDVRPLPPPDGSKKRWVLGEMAEVFDLHSWRLGKVAKVLKNNCVVVRLFGSIQLREFHVSKLRVRQAWRDDRWVAIDKVGEQKQLNKDMFPRFDRTADLSYGGVNLKNPNSTHSYSPDYLVRGIGKKRPATSNTNMLRTNKCGKAKAAPLQVDKRNANTFARMRVVIENECSVASCSGNELECTKQETTKSTGSSNCLSDDALSSHRFRNEKNRKKILEDELAANVHQLELQAYRSTVQAFYASGPLSWEQESLLTNLRLSLNISNEEHLLQLRHLLSA</sequence>
<proteinExistence type="predicted"/>
<dbReference type="EMBL" id="LSRQ01004466">
    <property type="protein sequence ID" value="OAY69282.1"/>
    <property type="molecule type" value="Genomic_DNA"/>
</dbReference>
<gene>
    <name evidence="4" type="ORF">ACMD2_13876</name>
</gene>
<evidence type="ECO:0000259" key="3">
    <source>
        <dbReference type="PROSITE" id="PS51138"/>
    </source>
</evidence>
<reference evidence="4 5" key="1">
    <citation type="journal article" date="2016" name="DNA Res.">
        <title>The draft genome of MD-2 pineapple using hybrid error correction of long reads.</title>
        <authorList>
            <person name="Redwan R.M."/>
            <person name="Saidin A."/>
            <person name="Kumar S.V."/>
        </authorList>
    </citation>
    <scope>NUCLEOTIDE SEQUENCE [LARGE SCALE GENOMIC DNA]</scope>
    <source>
        <strain evidence="5">cv. MD2</strain>
        <tissue evidence="4">Leaf</tissue>
    </source>
</reference>
<dbReference type="InterPro" id="IPR036142">
    <property type="entry name" value="ENT_dom-like_sf"/>
</dbReference>
<organism evidence="4 5">
    <name type="scientific">Ananas comosus</name>
    <name type="common">Pineapple</name>
    <name type="synonym">Ananas ananas</name>
    <dbReference type="NCBI Taxonomy" id="4615"/>
    <lineage>
        <taxon>Eukaryota</taxon>
        <taxon>Viridiplantae</taxon>
        <taxon>Streptophyta</taxon>
        <taxon>Embryophyta</taxon>
        <taxon>Tracheophyta</taxon>
        <taxon>Spermatophyta</taxon>
        <taxon>Magnoliopsida</taxon>
        <taxon>Liliopsida</taxon>
        <taxon>Poales</taxon>
        <taxon>Bromeliaceae</taxon>
        <taxon>Bromelioideae</taxon>
        <taxon>Ananas</taxon>
    </lineage>
</organism>
<keyword evidence="2" id="KW-0539">Nucleus</keyword>
<protein>
    <submittedName>
        <fullName evidence="4">Protein EMSY-LIKE 4</fullName>
    </submittedName>
</protein>
<feature type="domain" description="ENT" evidence="3">
    <location>
        <begin position="278"/>
        <end position="335"/>
    </location>
</feature>
<dbReference type="PANTHER" id="PTHR31917">
    <property type="entry name" value="AGENET DOMAIN-CONTAINING PROTEIN-RELATED"/>
    <property type="match status" value="1"/>
</dbReference>
<dbReference type="InterPro" id="IPR008395">
    <property type="entry name" value="Agenet-like_dom"/>
</dbReference>